<dbReference type="GO" id="GO:0016887">
    <property type="term" value="F:ATP hydrolysis activity"/>
    <property type="evidence" value="ECO:0007669"/>
    <property type="project" value="InterPro"/>
</dbReference>
<feature type="transmembrane region" description="Helical" evidence="8">
    <location>
        <begin position="326"/>
        <end position="344"/>
    </location>
</feature>
<accession>M1K412</accession>
<dbReference type="InterPro" id="IPR018303">
    <property type="entry name" value="ATPase_P-typ_P_site"/>
</dbReference>
<dbReference type="VEuPathDB" id="MicrosporidiaDB:AEWQ_060860"/>
<dbReference type="SFLD" id="SFLDS00003">
    <property type="entry name" value="Haloacid_Dehalogenase"/>
    <property type="match status" value="1"/>
</dbReference>
<dbReference type="PRINTS" id="PR00119">
    <property type="entry name" value="CATATPASE"/>
</dbReference>
<dbReference type="VEuPathDB" id="MicrosporidiaDB:AEWD_060890"/>
<feature type="transmembrane region" description="Helical" evidence="8">
    <location>
        <begin position="772"/>
        <end position="793"/>
    </location>
</feature>
<dbReference type="VEuPathDB" id="MicrosporidiaDB:AEWR_060870"/>
<dbReference type="InterPro" id="IPR036412">
    <property type="entry name" value="HAD-like_sf"/>
</dbReference>
<evidence type="ECO:0000256" key="8">
    <source>
        <dbReference type="SAM" id="Phobius"/>
    </source>
</evidence>
<feature type="transmembrane region" description="Helical" evidence="8">
    <location>
        <begin position="889"/>
        <end position="908"/>
    </location>
</feature>
<dbReference type="GO" id="GO:0140326">
    <property type="term" value="F:ATPase-coupled intramembrane lipid transporter activity"/>
    <property type="evidence" value="ECO:0007669"/>
    <property type="project" value="TreeGrafter"/>
</dbReference>
<evidence type="ECO:0000259" key="9">
    <source>
        <dbReference type="Pfam" id="PF16209"/>
    </source>
</evidence>
<feature type="transmembrane region" description="Helical" evidence="8">
    <location>
        <begin position="805"/>
        <end position="825"/>
    </location>
</feature>
<dbReference type="InterPro" id="IPR032630">
    <property type="entry name" value="P_typ_ATPase_c"/>
</dbReference>
<dbReference type="Pfam" id="PF00702">
    <property type="entry name" value="Hydrolase"/>
    <property type="match status" value="1"/>
</dbReference>
<dbReference type="SUPFAM" id="SSF81665">
    <property type="entry name" value="Calcium ATPase, transmembrane domain M"/>
    <property type="match status" value="1"/>
</dbReference>
<dbReference type="SFLD" id="SFLDF00027">
    <property type="entry name" value="p-type_atpase"/>
    <property type="match status" value="1"/>
</dbReference>
<feature type="transmembrane region" description="Helical" evidence="8">
    <location>
        <begin position="915"/>
        <end position="938"/>
    </location>
</feature>
<dbReference type="SUPFAM" id="SSF81653">
    <property type="entry name" value="Calcium ATPase, transduction domain A"/>
    <property type="match status" value="1"/>
</dbReference>
<dbReference type="SUPFAM" id="SSF56784">
    <property type="entry name" value="HAD-like"/>
    <property type="match status" value="1"/>
</dbReference>
<dbReference type="InterPro" id="IPR001757">
    <property type="entry name" value="P_typ_ATPase"/>
</dbReference>
<name>M1K412_ENCCN</name>
<comment type="subcellular location">
    <subcellularLocation>
        <location evidence="1">Membrane</location>
        <topology evidence="1">Multi-pass membrane protein</topology>
    </subcellularLocation>
</comment>
<keyword evidence="4" id="KW-0460">Magnesium</keyword>
<dbReference type="InterPro" id="IPR032631">
    <property type="entry name" value="P-type_ATPase_N"/>
</dbReference>
<dbReference type="InterPro" id="IPR023298">
    <property type="entry name" value="ATPase_P-typ_TM_dom_sf"/>
</dbReference>
<dbReference type="InterPro" id="IPR044492">
    <property type="entry name" value="P_typ_ATPase_HD_dom"/>
</dbReference>
<sequence>MNRKENKIVTSKYTAMTFLPLNIYHQLSRPSNLFFLLTLILLSIPSISPFSPFTYLLAFVVVVGASMMKDGVEDYRRHKQDKVINEKPANVVRGKGRDAYAEEIHVEDLSAGDLIFIMKDQEVPGDVVLLNSKVETRDGIRCKNYCFVETSNLDGEMNLKKKTSQHQVECKRKDTGLEFRGEKLSLCSCDRYYMDRTSDFTVEDTGDLFNKFECQINIDGENILCNEKNVLLRGSRIKNTECVLGMVVCVGKQTKLGKSHFKAKVKISLFEKSVGDFIFGIFMIYLGILAATSVLGARFLRKDDIEYLYLNEYLANDALKQTGTNYILFSYLIPLSLFVTLEVSRMFHSMFISYDDEMARDGIRSVCRNSNITEDVGMIEYILTDKTGTLTKNSMVFKYCHIYDSPDLISREELKESCFDIDLVNDLSPAVKKRRSRMMFILALLCCNSIEPLNNSLEGISQDELCIVQELERLGHVLVERDEKFVVLEINGRRVKLDIMVSLDFTSARQRMSIVMKVLGRYILFCKGSDQKLLGDKKMTFEQGDMGMIRALINNNSEYRSLVVGYKELSSDVLAWIENQYNRVSLKNKFLEQERIFDSVEEGMVYLGATFIEDELQDDVRGTITSLRDAGIKIWMITGDKKETAMSCSEDCGITQKSREPQSLVIDGKEFLEKLGDPEIFEYKSIVIYRATPYHKGKIAEKIVESGKNTLSIGDGNNDVPMLTSSHVGVGIMGKEGTQASLSADFAIPEFRLLKRLILVHGRYNLIRFSKITLNAFFKNIFFISIQFMYNFFNGYSGKPIYSNFFLNYYNVLFTSFVPLSIGLFDKDKPEIYLMSHPGDYRDARRLFSRPSFVFGFVYTVLLGIVVFGLSVGVVYVKDLISRRGLVGGYVLLTNYFSIIVFWVVLFTQIREISFFVVYSWIAIGLSIALNFITLFFIQELDVTTNNAALNLFSLPVFHLTSLFVLSGALLVDFVVTRMFSVVKKSRGWP</sequence>
<evidence type="ECO:0000256" key="1">
    <source>
        <dbReference type="ARBA" id="ARBA00004141"/>
    </source>
</evidence>
<dbReference type="InterPro" id="IPR023214">
    <property type="entry name" value="HAD_sf"/>
</dbReference>
<evidence type="ECO:0000256" key="6">
    <source>
        <dbReference type="ARBA" id="ARBA00022989"/>
    </source>
</evidence>
<dbReference type="Pfam" id="PF16212">
    <property type="entry name" value="PhoLip_ATPase_C"/>
    <property type="match status" value="1"/>
</dbReference>
<proteinExistence type="predicted"/>
<dbReference type="GO" id="GO:0005886">
    <property type="term" value="C:plasma membrane"/>
    <property type="evidence" value="ECO:0007669"/>
    <property type="project" value="TreeGrafter"/>
</dbReference>
<keyword evidence="2 8" id="KW-0812">Transmembrane</keyword>
<dbReference type="InterPro" id="IPR008250">
    <property type="entry name" value="ATPase_P-typ_transduc_dom_A_sf"/>
</dbReference>
<dbReference type="NCBIfam" id="TIGR01494">
    <property type="entry name" value="ATPase_P-type"/>
    <property type="match status" value="1"/>
</dbReference>
<dbReference type="SUPFAM" id="SSF81660">
    <property type="entry name" value="Metal cation-transporting ATPase, ATP-binding domain N"/>
    <property type="match status" value="1"/>
</dbReference>
<feature type="domain" description="P-type ATPase C-terminal" evidence="10">
    <location>
        <begin position="742"/>
        <end position="979"/>
    </location>
</feature>
<dbReference type="GO" id="GO:0005524">
    <property type="term" value="F:ATP binding"/>
    <property type="evidence" value="ECO:0007669"/>
    <property type="project" value="InterPro"/>
</dbReference>
<evidence type="ECO:0000256" key="2">
    <source>
        <dbReference type="ARBA" id="ARBA00022692"/>
    </source>
</evidence>
<dbReference type="InterPro" id="IPR023299">
    <property type="entry name" value="ATPase_P-typ_cyto_dom_N"/>
</dbReference>
<reference evidence="11" key="1">
    <citation type="journal article" date="2013" name="Eukaryot. Cell">
        <title>Extremely Reduced Levels of Heterozygosity in the Vertebrate Pathogen Encephalitozoon cuniculi.</title>
        <authorList>
            <person name="Selman M."/>
            <person name="Sak B."/>
            <person name="Kvac M."/>
            <person name="Farinelli L."/>
            <person name="Weiss L.M."/>
            <person name="Corradi N."/>
        </authorList>
    </citation>
    <scope>NUCLEOTIDE SEQUENCE</scope>
</reference>
<feature type="transmembrane region" description="Helical" evidence="8">
    <location>
        <begin position="31"/>
        <end position="47"/>
    </location>
</feature>
<dbReference type="Gene3D" id="2.70.150.10">
    <property type="entry name" value="Calcium-transporting ATPase, cytoplasmic transduction domain A"/>
    <property type="match status" value="1"/>
</dbReference>
<gene>
    <name evidence="11" type="ORF">ECU06_0930</name>
</gene>
<dbReference type="AlphaFoldDB" id="M1K412"/>
<evidence type="ECO:0000256" key="5">
    <source>
        <dbReference type="ARBA" id="ARBA00022967"/>
    </source>
</evidence>
<dbReference type="GO" id="GO:0045332">
    <property type="term" value="P:phospholipid translocation"/>
    <property type="evidence" value="ECO:0007669"/>
    <property type="project" value="TreeGrafter"/>
</dbReference>
<dbReference type="Gene3D" id="3.40.1110.10">
    <property type="entry name" value="Calcium-transporting ATPase, cytoplasmic domain N"/>
    <property type="match status" value="1"/>
</dbReference>
<protein>
    <submittedName>
        <fullName evidence="11">Phospholipid transporting atpase</fullName>
    </submittedName>
</protein>
<feature type="domain" description="P-type ATPase N-terminal" evidence="9">
    <location>
        <begin position="5"/>
        <end position="55"/>
    </location>
</feature>
<organism evidence="11">
    <name type="scientific">Encephalitozoon cuniculi</name>
    <name type="common">Microsporidian parasite</name>
    <dbReference type="NCBI Taxonomy" id="6035"/>
    <lineage>
        <taxon>Eukaryota</taxon>
        <taxon>Fungi</taxon>
        <taxon>Fungi incertae sedis</taxon>
        <taxon>Microsporidia</taxon>
        <taxon>Unikaryonidae</taxon>
        <taxon>Encephalitozoon</taxon>
    </lineage>
</organism>
<dbReference type="GO" id="GO:0046872">
    <property type="term" value="F:metal ion binding"/>
    <property type="evidence" value="ECO:0007669"/>
    <property type="project" value="UniProtKB-KW"/>
</dbReference>
<dbReference type="VEuPathDB" id="MicrosporidiaDB:ECU06_0930"/>
<evidence type="ECO:0000256" key="4">
    <source>
        <dbReference type="ARBA" id="ARBA00022842"/>
    </source>
</evidence>
<feature type="transmembrane region" description="Helical" evidence="8">
    <location>
        <begin position="277"/>
        <end position="300"/>
    </location>
</feature>
<keyword evidence="5" id="KW-1278">Translocase</keyword>
<evidence type="ECO:0000256" key="3">
    <source>
        <dbReference type="ARBA" id="ARBA00022723"/>
    </source>
</evidence>
<dbReference type="PANTHER" id="PTHR24092">
    <property type="entry name" value="PROBABLE PHOSPHOLIPID-TRANSPORTING ATPASE"/>
    <property type="match status" value="1"/>
</dbReference>
<dbReference type="EMBL" id="KC513609">
    <property type="protein sequence ID" value="AGE95643.1"/>
    <property type="molecule type" value="Genomic_DNA"/>
</dbReference>
<dbReference type="VEuPathDB" id="MicrosporidiaDB:M970_060870"/>
<feature type="transmembrane region" description="Helical" evidence="8">
    <location>
        <begin position="958"/>
        <end position="977"/>
    </location>
</feature>
<keyword evidence="3" id="KW-0479">Metal-binding</keyword>
<keyword evidence="7 8" id="KW-0472">Membrane</keyword>
<dbReference type="SFLD" id="SFLDG00002">
    <property type="entry name" value="C1.7:_P-type_atpase_like"/>
    <property type="match status" value="1"/>
</dbReference>
<dbReference type="Pfam" id="PF16209">
    <property type="entry name" value="PhoLip_ATPase_N"/>
    <property type="match status" value="1"/>
</dbReference>
<evidence type="ECO:0000313" key="11">
    <source>
        <dbReference type="EMBL" id="AGE95643.1"/>
    </source>
</evidence>
<feature type="transmembrane region" description="Helical" evidence="8">
    <location>
        <begin position="852"/>
        <end position="877"/>
    </location>
</feature>
<dbReference type="Gene3D" id="3.40.50.1000">
    <property type="entry name" value="HAD superfamily/HAD-like"/>
    <property type="match status" value="1"/>
</dbReference>
<evidence type="ECO:0000256" key="7">
    <source>
        <dbReference type="ARBA" id="ARBA00023136"/>
    </source>
</evidence>
<dbReference type="PROSITE" id="PS00154">
    <property type="entry name" value="ATPASE_E1_E2"/>
    <property type="match status" value="1"/>
</dbReference>
<keyword evidence="6 8" id="KW-1133">Transmembrane helix</keyword>
<evidence type="ECO:0000259" key="10">
    <source>
        <dbReference type="Pfam" id="PF16212"/>
    </source>
</evidence>